<comment type="caution">
    <text evidence="2">The sequence shown here is derived from an EMBL/GenBank/DDBJ whole genome shotgun (WGS) entry which is preliminary data.</text>
</comment>
<feature type="region of interest" description="Disordered" evidence="1">
    <location>
        <begin position="93"/>
        <end position="204"/>
    </location>
</feature>
<evidence type="ECO:0000256" key="1">
    <source>
        <dbReference type="SAM" id="MobiDB-lite"/>
    </source>
</evidence>
<dbReference type="VEuPathDB" id="MicrosporidiaDB:CWI38_2492p0010"/>
<feature type="compositionally biased region" description="Polar residues" evidence="1">
    <location>
        <begin position="511"/>
        <end position="550"/>
    </location>
</feature>
<accession>A0A4Q9LGM3</accession>
<feature type="region of interest" description="Disordered" evidence="1">
    <location>
        <begin position="740"/>
        <end position="780"/>
    </location>
</feature>
<protein>
    <submittedName>
        <fullName evidence="2">Uncharacterized protein</fullName>
    </submittedName>
</protein>
<organism evidence="2 3">
    <name type="scientific">Hamiltosporidium tvaerminnensis</name>
    <dbReference type="NCBI Taxonomy" id="1176355"/>
    <lineage>
        <taxon>Eukaryota</taxon>
        <taxon>Fungi</taxon>
        <taxon>Fungi incertae sedis</taxon>
        <taxon>Microsporidia</taxon>
        <taxon>Dubosqiidae</taxon>
        <taxon>Hamiltosporidium</taxon>
    </lineage>
</organism>
<sequence>NEHNPFILITNSTIIILKGTLGINTHISIRKVNTLQSLTILLLIKQSFITPDFSYGIPTLLTPFNIYLKIYNIEYTTVEYDSVVKGVNNSTYNYNPVNNSSSKQQGVNNSTYNYNPVNNSSSKQQGVNNSTYTYNPVNNSGSKQQGVNNSTYNYNPVNNSSSKQQGVNNSTYNYNPVNNSGSKQDPFNNSTNTNTPTTNTNTPTTNINTLILSNLTLTPSGLQLFITKITPFYYTNTPLRLKVSFIINPQSVTTRITISDCNIKLKIKNINEIQSLVNYTLKEIKKYTFYSIENRISIISLILFDNTIIICKNNGSYFIKVLLNFISITIENEIICKCVIGVLYYDNYLLDYYPLIDQCNINISVINEIISVNSKEVIRGVISDGLLREIRYFNSLGVKNILYNYSCSDMVIRTISKILKVVGNSRGVSSRDSRGEGNSNRDSKEGVSNGDMVDGKQQGVNISISEQQGVSNGDMVDGKQQGVNISTSEQQGVNISTSEQQGVSNRDMVDSKQQGVNDSTNPLHPVNDSTSKQQGVNISSNTTNEQHPLSNTTNNNTPTNTCYFTDNIATLTINNTVLYLPLNKEGTNLYTFNTSLLAIEITLSELKRKINIYNPVIIKNMTEFKITVGLSNNYNDILTPFSNSTIITPFNDSSLLLKGCYLLLQPFGYKQGNKGVNISNINNTPTSIYFTCNDYRAMHMVLIVDVIQYKCSDSNIGFSIGSGDSSMGLGIGSGVSSMGGNNTPLNNSSVNNTPLNKSTVNTPLNNSSGNNTPLNNSSVN</sequence>
<feature type="compositionally biased region" description="Polar residues" evidence="1">
    <location>
        <begin position="485"/>
        <end position="504"/>
    </location>
</feature>
<dbReference type="AlphaFoldDB" id="A0A4Q9LGM3"/>
<feature type="non-terminal residue" evidence="2">
    <location>
        <position position="1"/>
    </location>
</feature>
<feature type="region of interest" description="Disordered" evidence="1">
    <location>
        <begin position="426"/>
        <end position="456"/>
    </location>
</feature>
<dbReference type="EMBL" id="PITK01002492">
    <property type="protein sequence ID" value="TBU06876.1"/>
    <property type="molecule type" value="Genomic_DNA"/>
</dbReference>
<evidence type="ECO:0000313" key="3">
    <source>
        <dbReference type="Proteomes" id="UP000292282"/>
    </source>
</evidence>
<feature type="compositionally biased region" description="Low complexity" evidence="1">
    <location>
        <begin position="147"/>
        <end position="180"/>
    </location>
</feature>
<feature type="non-terminal residue" evidence="2">
    <location>
        <position position="780"/>
    </location>
</feature>
<feature type="compositionally biased region" description="Polar residues" evidence="1">
    <location>
        <begin position="123"/>
        <end position="146"/>
    </location>
</feature>
<name>A0A4Q9LGM3_9MICR</name>
<feature type="compositionally biased region" description="Low complexity" evidence="1">
    <location>
        <begin position="93"/>
        <end position="122"/>
    </location>
</feature>
<feature type="compositionally biased region" description="Basic and acidic residues" evidence="1">
    <location>
        <begin position="429"/>
        <end position="445"/>
    </location>
</feature>
<keyword evidence="3" id="KW-1185">Reference proteome</keyword>
<feature type="compositionally biased region" description="Low complexity" evidence="1">
    <location>
        <begin position="188"/>
        <end position="204"/>
    </location>
</feature>
<proteinExistence type="predicted"/>
<feature type="compositionally biased region" description="Low complexity" evidence="1">
    <location>
        <begin position="741"/>
        <end position="780"/>
    </location>
</feature>
<feature type="region of interest" description="Disordered" evidence="1">
    <location>
        <begin position="485"/>
        <end position="558"/>
    </location>
</feature>
<reference evidence="2 3" key="1">
    <citation type="submission" date="2017-12" db="EMBL/GenBank/DDBJ databases">
        <authorList>
            <person name="Pombert J.-F."/>
            <person name="Haag K.L."/>
            <person name="Ebert D."/>
        </authorList>
    </citation>
    <scope>NUCLEOTIDE SEQUENCE [LARGE SCALE GENOMIC DNA]</scope>
    <source>
        <strain evidence="2">IL-G-3</strain>
    </source>
</reference>
<gene>
    <name evidence="2" type="ORF">CWI38_2492p0010</name>
</gene>
<evidence type="ECO:0000313" key="2">
    <source>
        <dbReference type="EMBL" id="TBU06876.1"/>
    </source>
</evidence>
<dbReference type="Proteomes" id="UP000292282">
    <property type="component" value="Unassembled WGS sequence"/>
</dbReference>